<organism evidence="5 6">
    <name type="scientific">Streptomyces tunisiensis</name>
    <dbReference type="NCBI Taxonomy" id="948699"/>
    <lineage>
        <taxon>Bacteria</taxon>
        <taxon>Bacillati</taxon>
        <taxon>Actinomycetota</taxon>
        <taxon>Actinomycetes</taxon>
        <taxon>Kitasatosporales</taxon>
        <taxon>Streptomycetaceae</taxon>
        <taxon>Streptomyces</taxon>
    </lineage>
</organism>
<dbReference type="Proteomes" id="UP001501845">
    <property type="component" value="Unassembled WGS sequence"/>
</dbReference>
<dbReference type="SMART" id="SM00637">
    <property type="entry name" value="CBD_II"/>
    <property type="match status" value="1"/>
</dbReference>
<keyword evidence="2" id="KW-0119">Carbohydrate metabolism</keyword>
<evidence type="ECO:0000313" key="5">
    <source>
        <dbReference type="EMBL" id="GAA4123877.1"/>
    </source>
</evidence>
<comment type="caution">
    <text evidence="5">The sequence shown here is derived from an EMBL/GenBank/DDBJ whole genome shotgun (WGS) entry which is preliminary data.</text>
</comment>
<evidence type="ECO:0000259" key="4">
    <source>
        <dbReference type="PROSITE" id="PS51173"/>
    </source>
</evidence>
<evidence type="ECO:0000313" key="6">
    <source>
        <dbReference type="Proteomes" id="UP001501845"/>
    </source>
</evidence>
<sequence>MPADRPDGSAALRAALTNPGDPDAARTAASTTSEQGNGGCNGRVTITATGAPVSRWSATLPLRSSQQVVPVWNGSPSHNGNVMTVRSTWNGSPAAGASTSFGLTVDGSSASPPQIGARAASLPLPALPPPGPPPPTGAGRLTGAVTPVTSRLCASPRAHGRPGHPFYGRVEWPGRITPVRGEAGANPALTRNREPSRGR</sequence>
<reference evidence="6" key="1">
    <citation type="journal article" date="2019" name="Int. J. Syst. Evol. Microbiol.">
        <title>The Global Catalogue of Microorganisms (GCM) 10K type strain sequencing project: providing services to taxonomists for standard genome sequencing and annotation.</title>
        <authorList>
            <consortium name="The Broad Institute Genomics Platform"/>
            <consortium name="The Broad Institute Genome Sequencing Center for Infectious Disease"/>
            <person name="Wu L."/>
            <person name="Ma J."/>
        </authorList>
    </citation>
    <scope>NUCLEOTIDE SEQUENCE [LARGE SCALE GENOMIC DNA]</scope>
    <source>
        <strain evidence="6">JCM 17589</strain>
    </source>
</reference>
<dbReference type="EMBL" id="BAABBU010000004">
    <property type="protein sequence ID" value="GAA4123877.1"/>
    <property type="molecule type" value="Genomic_DNA"/>
</dbReference>
<evidence type="ECO:0000256" key="1">
    <source>
        <dbReference type="ARBA" id="ARBA00022729"/>
    </source>
</evidence>
<evidence type="ECO:0000256" key="3">
    <source>
        <dbReference type="SAM" id="MobiDB-lite"/>
    </source>
</evidence>
<keyword evidence="2" id="KW-0624">Polysaccharide degradation</keyword>
<dbReference type="InterPro" id="IPR008965">
    <property type="entry name" value="CBM2/CBM3_carb-bd_dom_sf"/>
</dbReference>
<feature type="domain" description="CBM2" evidence="4">
    <location>
        <begin position="19"/>
        <end position="132"/>
    </location>
</feature>
<dbReference type="SUPFAM" id="SSF49384">
    <property type="entry name" value="Carbohydrate-binding domain"/>
    <property type="match status" value="1"/>
</dbReference>
<proteinExistence type="predicted"/>
<feature type="region of interest" description="Disordered" evidence="3">
    <location>
        <begin position="1"/>
        <end position="42"/>
    </location>
</feature>
<protein>
    <recommendedName>
        <fullName evidence="4">CBM2 domain-containing protein</fullName>
    </recommendedName>
</protein>
<accession>A0ABP7XQH6</accession>
<dbReference type="InterPro" id="IPR001919">
    <property type="entry name" value="CBD2"/>
</dbReference>
<feature type="region of interest" description="Disordered" evidence="3">
    <location>
        <begin position="122"/>
        <end position="199"/>
    </location>
</feature>
<evidence type="ECO:0000256" key="2">
    <source>
        <dbReference type="ARBA" id="ARBA00023326"/>
    </source>
</evidence>
<dbReference type="InterPro" id="IPR012291">
    <property type="entry name" value="CBM2_carb-bd_dom_sf"/>
</dbReference>
<gene>
    <name evidence="5" type="ORF">GCM10022285_05550</name>
</gene>
<name>A0ABP7XQH6_9ACTN</name>
<dbReference type="Gene3D" id="2.60.40.290">
    <property type="match status" value="1"/>
</dbReference>
<keyword evidence="6" id="KW-1185">Reference proteome</keyword>
<dbReference type="Pfam" id="PF00553">
    <property type="entry name" value="CBM_2"/>
    <property type="match status" value="1"/>
</dbReference>
<feature type="compositionally biased region" description="Pro residues" evidence="3">
    <location>
        <begin position="125"/>
        <end position="136"/>
    </location>
</feature>
<keyword evidence="1" id="KW-0732">Signal</keyword>
<dbReference type="PROSITE" id="PS51173">
    <property type="entry name" value="CBM2"/>
    <property type="match status" value="1"/>
</dbReference>